<dbReference type="SUPFAM" id="SSF143985">
    <property type="entry name" value="L,D-transpeptidase pre-catalytic domain-like"/>
    <property type="match status" value="1"/>
</dbReference>
<keyword evidence="8" id="KW-1133">Transmembrane helix</keyword>
<evidence type="ECO:0000256" key="2">
    <source>
        <dbReference type="ARBA" id="ARBA00022679"/>
    </source>
</evidence>
<organism evidence="10 11">
    <name type="scientific">Peptostreptococcus anaerobius</name>
    <dbReference type="NCBI Taxonomy" id="1261"/>
    <lineage>
        <taxon>Bacteria</taxon>
        <taxon>Bacillati</taxon>
        <taxon>Bacillota</taxon>
        <taxon>Clostridia</taxon>
        <taxon>Peptostreptococcales</taxon>
        <taxon>Peptostreptococcaceae</taxon>
        <taxon>Peptostreptococcus</taxon>
    </lineage>
</organism>
<sequence>MSRVERKKLEKEMKKSKKVFKFKKDGSAPKKPLIDKSCKTGQGQNTNIDINIENKKPSNQDKLRQDLADRPENVKDILDKSLKTGIGNPNKVMVNSSSARTITADKIVSVEDERMYFERKQKQKSIGIDDSSFMTVDDIITLEDEESGIIPNSNLDTKTQESQEDNINAIKKIHIEKAPFEDVVKVAESRKQAKADSDIKDKKLGSEKQDSKLESDLPYKAEDNNHKKDLYDKDGDIVAMEYNKKDETSKLLDSVDSVNKATIDDLYEDAEKKKKPKKTDNKEFKKEENKEPIKEKIYKKSNSNKKVKEGNSVMNSESKSTGIIATENSKRGGGFNKFLFGLLGLILVVYGVGCFIFNGRYFPNTKINGIDAGLKTPSSVEDIASKNAESYSIDITGRKNVKDSIKGSDIGLEFVKDDSASKIKKDQGSLAWPLAFFTDYKYDGKLNIKYDKDKLDSKLADLHINDKKKIVAPKSAVPKYDESKKEVTIDKGELGSTPIKSKLVKFLDQSILAQKTKASYPDSVYKAQKYNADSTKVKKAVATIKPYADTKIVYDFEYEKHQIPGQDIVSMFYLDEEGEYNVKLSRDKVREVVRGLSRKYSTYGDTREIQSASTGGKLKVSGGIYGWLINREKETDELYKIIEKKENVNNRKPIYSQTAVSRQKNDMGDEFIEIDLSKQHMWYVKGGEVQVSTPIVSGNPYNGDATPTGIYPLNYKTRNAVLRGPGYASPVAYWMPFNGNIGIHDSSWQAAYGGSRYLYAGSHGCINTPYSKVAQIYNLAKEGMPVVVHD</sequence>
<dbReference type="InterPro" id="IPR005490">
    <property type="entry name" value="LD_TPept_cat_dom"/>
</dbReference>
<dbReference type="UniPathway" id="UPA00219"/>
<evidence type="ECO:0000313" key="10">
    <source>
        <dbReference type="EMBL" id="KXI14191.1"/>
    </source>
</evidence>
<feature type="transmembrane region" description="Helical" evidence="8">
    <location>
        <begin position="338"/>
        <end position="358"/>
    </location>
</feature>
<comment type="pathway">
    <text evidence="1 6">Cell wall biogenesis; peptidoglycan biosynthesis.</text>
</comment>
<dbReference type="GO" id="GO:0071555">
    <property type="term" value="P:cell wall organization"/>
    <property type="evidence" value="ECO:0007669"/>
    <property type="project" value="UniProtKB-UniRule"/>
</dbReference>
<evidence type="ECO:0000256" key="4">
    <source>
        <dbReference type="ARBA" id="ARBA00022984"/>
    </source>
</evidence>
<feature type="domain" description="L,D-TPase catalytic" evidence="9">
    <location>
        <begin position="670"/>
        <end position="789"/>
    </location>
</feature>
<keyword evidence="8" id="KW-0472">Membrane</keyword>
<dbReference type="Gene3D" id="2.40.440.10">
    <property type="entry name" value="L,D-transpeptidase catalytic domain-like"/>
    <property type="match status" value="1"/>
</dbReference>
<evidence type="ECO:0000256" key="1">
    <source>
        <dbReference type="ARBA" id="ARBA00004752"/>
    </source>
</evidence>
<feature type="region of interest" description="Disordered" evidence="7">
    <location>
        <begin position="187"/>
        <end position="230"/>
    </location>
</feature>
<name>A0A135YXW0_9FIRM</name>
<dbReference type="GO" id="GO:0018104">
    <property type="term" value="P:peptidoglycan-protein cross-linking"/>
    <property type="evidence" value="ECO:0007669"/>
    <property type="project" value="TreeGrafter"/>
</dbReference>
<dbReference type="GO" id="GO:0005576">
    <property type="term" value="C:extracellular region"/>
    <property type="evidence" value="ECO:0007669"/>
    <property type="project" value="TreeGrafter"/>
</dbReference>
<gene>
    <name evidence="10" type="ORF">HMPREF3195_00360</name>
</gene>
<dbReference type="CDD" id="cd16913">
    <property type="entry name" value="YkuD_like"/>
    <property type="match status" value="1"/>
</dbReference>
<dbReference type="RefSeq" id="WP_061101636.1">
    <property type="nucleotide sequence ID" value="NZ_KQ961790.1"/>
</dbReference>
<evidence type="ECO:0000313" key="11">
    <source>
        <dbReference type="Proteomes" id="UP000070326"/>
    </source>
</evidence>
<keyword evidence="2" id="KW-0808">Transferase</keyword>
<dbReference type="PANTHER" id="PTHR30582:SF33">
    <property type="entry name" value="EXPORTED PROTEIN"/>
    <property type="match status" value="1"/>
</dbReference>
<keyword evidence="5 6" id="KW-0961">Cell wall biogenesis/degradation</keyword>
<evidence type="ECO:0000256" key="3">
    <source>
        <dbReference type="ARBA" id="ARBA00022960"/>
    </source>
</evidence>
<keyword evidence="8" id="KW-0812">Transmembrane</keyword>
<dbReference type="InterPro" id="IPR038063">
    <property type="entry name" value="Transpep_catalytic_dom"/>
</dbReference>
<evidence type="ECO:0000256" key="8">
    <source>
        <dbReference type="SAM" id="Phobius"/>
    </source>
</evidence>
<dbReference type="Pfam" id="PF03734">
    <property type="entry name" value="YkuD"/>
    <property type="match status" value="1"/>
</dbReference>
<keyword evidence="4 6" id="KW-0573">Peptidoglycan synthesis</keyword>
<feature type="region of interest" description="Disordered" evidence="7">
    <location>
        <begin position="1"/>
        <end position="73"/>
    </location>
</feature>
<dbReference type="InterPro" id="IPR038054">
    <property type="entry name" value="LD_TPept-like_central_sf"/>
</dbReference>
<dbReference type="eggNOG" id="COG1376">
    <property type="taxonomic scope" value="Bacteria"/>
</dbReference>
<dbReference type="GO" id="GO:0016740">
    <property type="term" value="F:transferase activity"/>
    <property type="evidence" value="ECO:0007669"/>
    <property type="project" value="UniProtKB-KW"/>
</dbReference>
<evidence type="ECO:0000259" key="9">
    <source>
        <dbReference type="PROSITE" id="PS52029"/>
    </source>
</evidence>
<feature type="compositionally biased region" description="Basic and acidic residues" evidence="7">
    <location>
        <begin position="22"/>
        <end position="38"/>
    </location>
</feature>
<dbReference type="InterPro" id="IPR050979">
    <property type="entry name" value="LD-transpeptidase"/>
</dbReference>
<dbReference type="SUPFAM" id="SSF141523">
    <property type="entry name" value="L,D-transpeptidase catalytic domain-like"/>
    <property type="match status" value="1"/>
</dbReference>
<proteinExistence type="predicted"/>
<dbReference type="PATRIC" id="fig|1261.5.peg.366"/>
<dbReference type="GO" id="GO:0071972">
    <property type="term" value="F:peptidoglycan L,D-transpeptidase activity"/>
    <property type="evidence" value="ECO:0007669"/>
    <property type="project" value="TreeGrafter"/>
</dbReference>
<dbReference type="AlphaFoldDB" id="A0A135YXW0"/>
<reference evidence="10 11" key="1">
    <citation type="submission" date="2016-02" db="EMBL/GenBank/DDBJ databases">
        <authorList>
            <person name="Wen L."/>
            <person name="He K."/>
            <person name="Yang H."/>
        </authorList>
    </citation>
    <scope>NUCLEOTIDE SEQUENCE [LARGE SCALE GENOMIC DNA]</scope>
    <source>
        <strain evidence="10 11">MJR8628A</strain>
    </source>
</reference>
<feature type="compositionally biased region" description="Polar residues" evidence="7">
    <location>
        <begin position="39"/>
        <end position="49"/>
    </location>
</feature>
<evidence type="ECO:0000256" key="5">
    <source>
        <dbReference type="ARBA" id="ARBA00023316"/>
    </source>
</evidence>
<dbReference type="PANTHER" id="PTHR30582">
    <property type="entry name" value="L,D-TRANSPEPTIDASE"/>
    <property type="match status" value="1"/>
</dbReference>
<protein>
    <submittedName>
        <fullName evidence="10">ErfK/YbiS/YcfS/YnhG</fullName>
    </submittedName>
</protein>
<dbReference type="GO" id="GO:0008360">
    <property type="term" value="P:regulation of cell shape"/>
    <property type="evidence" value="ECO:0007669"/>
    <property type="project" value="UniProtKB-UniRule"/>
</dbReference>
<dbReference type="Gene3D" id="3.10.20.800">
    <property type="match status" value="1"/>
</dbReference>
<feature type="active site" description="Proton donor/acceptor" evidence="6">
    <location>
        <position position="744"/>
    </location>
</feature>
<comment type="caution">
    <text evidence="10">The sequence shown here is derived from an EMBL/GenBank/DDBJ whole genome shotgun (WGS) entry which is preliminary data.</text>
</comment>
<dbReference type="Proteomes" id="UP000070326">
    <property type="component" value="Unassembled WGS sequence"/>
</dbReference>
<dbReference type="PROSITE" id="PS52029">
    <property type="entry name" value="LD_TPASE"/>
    <property type="match status" value="1"/>
</dbReference>
<accession>A0A135YXW0</accession>
<feature type="compositionally biased region" description="Basic and acidic residues" evidence="7">
    <location>
        <begin position="52"/>
        <end position="73"/>
    </location>
</feature>
<dbReference type="EMBL" id="LSQZ01000013">
    <property type="protein sequence ID" value="KXI14191.1"/>
    <property type="molecule type" value="Genomic_DNA"/>
</dbReference>
<keyword evidence="3 6" id="KW-0133">Cell shape</keyword>
<evidence type="ECO:0000256" key="7">
    <source>
        <dbReference type="SAM" id="MobiDB-lite"/>
    </source>
</evidence>
<dbReference type="STRING" id="1261.HMPREF3195_00360"/>
<evidence type="ECO:0000256" key="6">
    <source>
        <dbReference type="PROSITE-ProRule" id="PRU01373"/>
    </source>
</evidence>
<feature type="active site" description="Nucleophile" evidence="6">
    <location>
        <position position="765"/>
    </location>
</feature>